<keyword evidence="2" id="KW-0472">Membrane</keyword>
<evidence type="ECO:0000313" key="4">
    <source>
        <dbReference type="Proteomes" id="UP000288805"/>
    </source>
</evidence>
<dbReference type="Proteomes" id="UP000288805">
    <property type="component" value="Unassembled WGS sequence"/>
</dbReference>
<evidence type="ECO:0000313" key="3">
    <source>
        <dbReference type="EMBL" id="RVW70718.1"/>
    </source>
</evidence>
<dbReference type="AlphaFoldDB" id="A0A438GEV9"/>
<comment type="caution">
    <text evidence="3">The sequence shown here is derived from an EMBL/GenBank/DDBJ whole genome shotgun (WGS) entry which is preliminary data.</text>
</comment>
<proteinExistence type="predicted"/>
<dbReference type="EMBL" id="QGNW01000457">
    <property type="protein sequence ID" value="RVW70718.1"/>
    <property type="molecule type" value="Genomic_DNA"/>
</dbReference>
<feature type="region of interest" description="Disordered" evidence="1">
    <location>
        <begin position="129"/>
        <end position="156"/>
    </location>
</feature>
<accession>A0A438GEV9</accession>
<sequence length="303" mass="34452">MRPMRTSDGAITWEDFDGAPMTSLLAKFRMPKIEMYTGIDCTNIHLRLYSTVMRVRGLDEAQMVMFFPMSLSEEGIARRLWPESSPTDSKRKKPLGGQRSRSDTFVSFTLWPEDDDLEGEDIQIVTRSGRIAQPPPPPVRPFEDAASHEEVRRDDDETVRVYDNTKREVMGTLAIDLLISLATFSTLFQVIWYSLPEIRLPLLSWVMGLSTHLFPWLLLPPSPDRASLLSLCFLEEIIDDGDVVDPIEMIDGVVPHDEYRDEMDMMSISQITNIIQSEPISPFDLFGASTIEIAEEIQTIPIP</sequence>
<name>A0A438GEV9_VITVI</name>
<reference evidence="3 4" key="1">
    <citation type="journal article" date="2018" name="PLoS Genet.">
        <title>Population sequencing reveals clonal diversity and ancestral inbreeding in the grapevine cultivar Chardonnay.</title>
        <authorList>
            <person name="Roach M.J."/>
            <person name="Johnson D.L."/>
            <person name="Bohlmann J."/>
            <person name="van Vuuren H.J."/>
            <person name="Jones S.J."/>
            <person name="Pretorius I.S."/>
            <person name="Schmidt S.A."/>
            <person name="Borneman A.R."/>
        </authorList>
    </citation>
    <scope>NUCLEOTIDE SEQUENCE [LARGE SCALE GENOMIC DNA]</scope>
    <source>
        <strain evidence="4">cv. Chardonnay</strain>
        <tissue evidence="3">Leaf</tissue>
    </source>
</reference>
<organism evidence="3 4">
    <name type="scientific">Vitis vinifera</name>
    <name type="common">Grape</name>
    <dbReference type="NCBI Taxonomy" id="29760"/>
    <lineage>
        <taxon>Eukaryota</taxon>
        <taxon>Viridiplantae</taxon>
        <taxon>Streptophyta</taxon>
        <taxon>Embryophyta</taxon>
        <taxon>Tracheophyta</taxon>
        <taxon>Spermatophyta</taxon>
        <taxon>Magnoliopsida</taxon>
        <taxon>eudicotyledons</taxon>
        <taxon>Gunneridae</taxon>
        <taxon>Pentapetalae</taxon>
        <taxon>rosids</taxon>
        <taxon>Vitales</taxon>
        <taxon>Vitaceae</taxon>
        <taxon>Viteae</taxon>
        <taxon>Vitis</taxon>
    </lineage>
</organism>
<feature type="transmembrane region" description="Helical" evidence="2">
    <location>
        <begin position="173"/>
        <end position="192"/>
    </location>
</feature>
<keyword evidence="2" id="KW-1133">Transmembrane helix</keyword>
<feature type="region of interest" description="Disordered" evidence="1">
    <location>
        <begin position="78"/>
        <end position="100"/>
    </location>
</feature>
<gene>
    <name evidence="3" type="ORF">CK203_062010</name>
</gene>
<evidence type="ECO:0000256" key="2">
    <source>
        <dbReference type="SAM" id="Phobius"/>
    </source>
</evidence>
<keyword evidence="2" id="KW-0812">Transmembrane</keyword>
<evidence type="ECO:0000256" key="1">
    <source>
        <dbReference type="SAM" id="MobiDB-lite"/>
    </source>
</evidence>
<feature type="compositionally biased region" description="Basic and acidic residues" evidence="1">
    <location>
        <begin position="141"/>
        <end position="156"/>
    </location>
</feature>
<protein>
    <submittedName>
        <fullName evidence="3">Uncharacterized protein</fullName>
    </submittedName>
</protein>